<comment type="caution">
    <text evidence="1">The sequence shown here is derived from an EMBL/GenBank/DDBJ whole genome shotgun (WGS) entry which is preliminary data.</text>
</comment>
<protein>
    <submittedName>
        <fullName evidence="1">Uncharacterized protein</fullName>
    </submittedName>
</protein>
<reference evidence="2" key="1">
    <citation type="journal article" date="2019" name="Int. J. Syst. Evol. Microbiol.">
        <title>The Global Catalogue of Microorganisms (GCM) 10K type strain sequencing project: providing services to taxonomists for standard genome sequencing and annotation.</title>
        <authorList>
            <consortium name="The Broad Institute Genomics Platform"/>
            <consortium name="The Broad Institute Genome Sequencing Center for Infectious Disease"/>
            <person name="Wu L."/>
            <person name="Ma J."/>
        </authorList>
    </citation>
    <scope>NUCLEOTIDE SEQUENCE [LARGE SCALE GENOMIC DNA]</scope>
    <source>
        <strain evidence="2">JCM 10696</strain>
    </source>
</reference>
<dbReference type="EMBL" id="BAAAHH010000033">
    <property type="protein sequence ID" value="GAA0964244.1"/>
    <property type="molecule type" value="Genomic_DNA"/>
</dbReference>
<evidence type="ECO:0000313" key="2">
    <source>
        <dbReference type="Proteomes" id="UP001500665"/>
    </source>
</evidence>
<keyword evidence="2" id="KW-1185">Reference proteome</keyword>
<dbReference type="RefSeq" id="WP_344244716.1">
    <property type="nucleotide sequence ID" value="NZ_BAAAHH010000033.1"/>
</dbReference>
<accession>A0ABP4CAY6</accession>
<proteinExistence type="predicted"/>
<sequence length="171" mass="19077">MDLSFELVGPAEPRAREEIDHLPEELEDFPTLVMVCCGILEGAGYEFRISGFGSSDWNFDVGYDMSTLIEGIPDLVDGMNKAGSAEVDLYSQGVERTLEFRLNGREVLISCASRTSWRPDPPSITMDYGILQRMFADLAKDFSRAVLEQAPELADFEPLNHWRTGDIGYSA</sequence>
<evidence type="ECO:0000313" key="1">
    <source>
        <dbReference type="EMBL" id="GAA0964244.1"/>
    </source>
</evidence>
<name>A0ABP4CAY6_9ACTN</name>
<gene>
    <name evidence="1" type="ORF">GCM10009550_61670</name>
</gene>
<organism evidence="1 2">
    <name type="scientific">Actinocorallia libanotica</name>
    <dbReference type="NCBI Taxonomy" id="46162"/>
    <lineage>
        <taxon>Bacteria</taxon>
        <taxon>Bacillati</taxon>
        <taxon>Actinomycetota</taxon>
        <taxon>Actinomycetes</taxon>
        <taxon>Streptosporangiales</taxon>
        <taxon>Thermomonosporaceae</taxon>
        <taxon>Actinocorallia</taxon>
    </lineage>
</organism>
<dbReference type="Proteomes" id="UP001500665">
    <property type="component" value="Unassembled WGS sequence"/>
</dbReference>